<evidence type="ECO:0000256" key="5">
    <source>
        <dbReference type="ARBA" id="ARBA00048200"/>
    </source>
</evidence>
<evidence type="ECO:0000256" key="4">
    <source>
        <dbReference type="ARBA" id="ARBA00017099"/>
    </source>
</evidence>
<keyword evidence="6" id="KW-0521">NADP</keyword>
<sequence length="300" mass="32276">MTVLLLGGDGQLGRRLRGTLAPLGDLVVTSRGGTLADGTVCEALDLTDLESIDALIARVAPDIVVNATAHTAVDRAESEPDLAHRINAQAPARIAAACAARGAYFVHYSTDYVFDGQGKRPYREDDVTAPLGVYGISKRTGELAIEQSGARYAIFRTAWVYDVHGHNFLRTMLRVGAERDELRVVDDQVGTPTPAWLLADVTAQVLRAPVRRTGLWHLATTGKTSWHGFATAIFEGAVARGLLAKAPRVVPIPTSDYPTPAARPAYSVLDTTAVQRDFGIALPDWRAALDATLDRMQPVI</sequence>
<comment type="caution">
    <text evidence="8">The sequence shown here is derived from an EMBL/GenBank/DDBJ whole genome shotgun (WGS) entry which is preliminary data.</text>
</comment>
<dbReference type="Gene3D" id="3.90.25.10">
    <property type="entry name" value="UDP-galactose 4-epimerase, domain 1"/>
    <property type="match status" value="1"/>
</dbReference>
<evidence type="ECO:0000256" key="1">
    <source>
        <dbReference type="ARBA" id="ARBA00004781"/>
    </source>
</evidence>
<keyword evidence="6 8" id="KW-0560">Oxidoreductase</keyword>
<evidence type="ECO:0000256" key="6">
    <source>
        <dbReference type="RuleBase" id="RU364082"/>
    </source>
</evidence>
<keyword evidence="9" id="KW-1185">Reference proteome</keyword>
<evidence type="ECO:0000313" key="8">
    <source>
        <dbReference type="EMBL" id="MUV15561.1"/>
    </source>
</evidence>
<dbReference type="SUPFAM" id="SSF51735">
    <property type="entry name" value="NAD(P)-binding Rossmann-fold domains"/>
    <property type="match status" value="1"/>
</dbReference>
<evidence type="ECO:0000256" key="3">
    <source>
        <dbReference type="ARBA" id="ARBA00012929"/>
    </source>
</evidence>
<comment type="similarity">
    <text evidence="2 6">Belongs to the dTDP-4-dehydrorhamnose reductase family.</text>
</comment>
<accession>A0A7C9LIB6</accession>
<dbReference type="CDD" id="cd05254">
    <property type="entry name" value="dTDP_HR_like_SDR_e"/>
    <property type="match status" value="1"/>
</dbReference>
<dbReference type="PANTHER" id="PTHR10491">
    <property type="entry name" value="DTDP-4-DEHYDRORHAMNOSE REDUCTASE"/>
    <property type="match status" value="1"/>
</dbReference>
<evidence type="ECO:0000313" key="9">
    <source>
        <dbReference type="Proteomes" id="UP000479692"/>
    </source>
</evidence>
<name>A0A7C9LIB6_9GAMM</name>
<dbReference type="InterPro" id="IPR036291">
    <property type="entry name" value="NAD(P)-bd_dom_sf"/>
</dbReference>
<evidence type="ECO:0000259" key="7">
    <source>
        <dbReference type="Pfam" id="PF04321"/>
    </source>
</evidence>
<evidence type="ECO:0000256" key="2">
    <source>
        <dbReference type="ARBA" id="ARBA00010944"/>
    </source>
</evidence>
<dbReference type="GO" id="GO:0009243">
    <property type="term" value="P:O antigen biosynthetic process"/>
    <property type="evidence" value="ECO:0007669"/>
    <property type="project" value="UniProtKB-UniPathway"/>
</dbReference>
<feature type="domain" description="RmlD-like substrate binding" evidence="7">
    <location>
        <begin position="1"/>
        <end position="297"/>
    </location>
</feature>
<dbReference type="PANTHER" id="PTHR10491:SF4">
    <property type="entry name" value="METHIONINE ADENOSYLTRANSFERASE 2 SUBUNIT BETA"/>
    <property type="match status" value="1"/>
</dbReference>
<dbReference type="InterPro" id="IPR005913">
    <property type="entry name" value="dTDP_dehydrorham_reduct"/>
</dbReference>
<dbReference type="NCBIfam" id="TIGR01214">
    <property type="entry name" value="rmlD"/>
    <property type="match status" value="1"/>
</dbReference>
<dbReference type="UniPathway" id="UPA00281"/>
<dbReference type="Proteomes" id="UP000479692">
    <property type="component" value="Unassembled WGS sequence"/>
</dbReference>
<gene>
    <name evidence="8" type="primary">rfbD</name>
    <name evidence="8" type="ORF">GN331_15260</name>
</gene>
<dbReference type="InterPro" id="IPR029903">
    <property type="entry name" value="RmlD-like-bd"/>
</dbReference>
<comment type="cofactor">
    <cofactor evidence="6">
        <name>Mg(2+)</name>
        <dbReference type="ChEBI" id="CHEBI:18420"/>
    </cofactor>
    <text evidence="6">Binds 1 Mg(2+) ion per monomer.</text>
</comment>
<comment type="catalytic activity">
    <reaction evidence="5 6">
        <text>dTDP-beta-L-rhamnose + NADP(+) = dTDP-4-dehydro-beta-L-rhamnose + NADPH + H(+)</text>
        <dbReference type="Rhea" id="RHEA:21796"/>
        <dbReference type="ChEBI" id="CHEBI:15378"/>
        <dbReference type="ChEBI" id="CHEBI:57510"/>
        <dbReference type="ChEBI" id="CHEBI:57783"/>
        <dbReference type="ChEBI" id="CHEBI:58349"/>
        <dbReference type="ChEBI" id="CHEBI:62830"/>
        <dbReference type="EC" id="1.1.1.133"/>
    </reaction>
</comment>
<comment type="function">
    <text evidence="6">Catalyzes the reduction of dTDP-6-deoxy-L-lyxo-4-hexulose to yield dTDP-L-rhamnose.</text>
</comment>
<dbReference type="Gene3D" id="3.40.50.720">
    <property type="entry name" value="NAD(P)-binding Rossmann-like Domain"/>
    <property type="match status" value="1"/>
</dbReference>
<dbReference type="Pfam" id="PF04321">
    <property type="entry name" value="RmlD_sub_bind"/>
    <property type="match status" value="1"/>
</dbReference>
<organism evidence="8 9">
    <name type="scientific">Noviluteimonas gilva</name>
    <dbReference type="NCBI Taxonomy" id="2682097"/>
    <lineage>
        <taxon>Bacteria</taxon>
        <taxon>Pseudomonadati</taxon>
        <taxon>Pseudomonadota</taxon>
        <taxon>Gammaproteobacteria</taxon>
        <taxon>Lysobacterales</taxon>
        <taxon>Lysobacteraceae</taxon>
        <taxon>Noviluteimonas</taxon>
    </lineage>
</organism>
<dbReference type="EMBL" id="WOXT01000005">
    <property type="protein sequence ID" value="MUV15561.1"/>
    <property type="molecule type" value="Genomic_DNA"/>
</dbReference>
<comment type="pathway">
    <text evidence="1 6">Carbohydrate biosynthesis; dTDP-L-rhamnose biosynthesis.</text>
</comment>
<dbReference type="GO" id="GO:0019305">
    <property type="term" value="P:dTDP-rhamnose biosynthetic process"/>
    <property type="evidence" value="ECO:0007669"/>
    <property type="project" value="UniProtKB-UniPathway"/>
</dbReference>
<reference evidence="8 9" key="1">
    <citation type="submission" date="2019-12" db="EMBL/GenBank/DDBJ databases">
        <authorList>
            <person name="Xu J."/>
        </authorList>
    </citation>
    <scope>NUCLEOTIDE SEQUENCE [LARGE SCALE GENOMIC DNA]</scope>
    <source>
        <strain evidence="8 9">HX-5-24</strain>
    </source>
</reference>
<dbReference type="UniPathway" id="UPA00124"/>
<dbReference type="RefSeq" id="WP_156643143.1">
    <property type="nucleotide sequence ID" value="NZ_WOXT01000005.1"/>
</dbReference>
<proteinExistence type="inferred from homology"/>
<dbReference type="GO" id="GO:0008831">
    <property type="term" value="F:dTDP-4-dehydrorhamnose reductase activity"/>
    <property type="evidence" value="ECO:0007669"/>
    <property type="project" value="UniProtKB-EC"/>
</dbReference>
<dbReference type="AlphaFoldDB" id="A0A7C9LIB6"/>
<dbReference type="EC" id="1.1.1.133" evidence="3 6"/>
<dbReference type="GO" id="GO:0005829">
    <property type="term" value="C:cytosol"/>
    <property type="evidence" value="ECO:0007669"/>
    <property type="project" value="TreeGrafter"/>
</dbReference>
<protein>
    <recommendedName>
        <fullName evidence="4 6">dTDP-4-dehydrorhamnose reductase</fullName>
        <ecNumber evidence="3 6">1.1.1.133</ecNumber>
    </recommendedName>
</protein>